<evidence type="ECO:0000256" key="7">
    <source>
        <dbReference type="ARBA" id="ARBA00023136"/>
    </source>
</evidence>
<evidence type="ECO:0000256" key="1">
    <source>
        <dbReference type="ARBA" id="ARBA00004651"/>
    </source>
</evidence>
<feature type="transmembrane region" description="Helical" evidence="8">
    <location>
        <begin position="203"/>
        <end position="222"/>
    </location>
</feature>
<name>A0AAE5UDH3_PRIMG</name>
<feature type="transmembrane region" description="Helical" evidence="8">
    <location>
        <begin position="132"/>
        <end position="154"/>
    </location>
</feature>
<dbReference type="PANTHER" id="PTHR11328:SF24">
    <property type="entry name" value="MAJOR FACILITATOR SUPERFAMILY (MFS) PROFILE DOMAIN-CONTAINING PROTEIN"/>
    <property type="match status" value="1"/>
</dbReference>
<evidence type="ECO:0000313" key="11">
    <source>
        <dbReference type="Proteomes" id="UP000220341"/>
    </source>
</evidence>
<dbReference type="GO" id="GO:0015293">
    <property type="term" value="F:symporter activity"/>
    <property type="evidence" value="ECO:0007669"/>
    <property type="project" value="UniProtKB-KW"/>
</dbReference>
<evidence type="ECO:0000259" key="9">
    <source>
        <dbReference type="PROSITE" id="PS50850"/>
    </source>
</evidence>
<feature type="transmembrane region" description="Helical" evidence="8">
    <location>
        <begin position="342"/>
        <end position="365"/>
    </location>
</feature>
<feature type="transmembrane region" description="Helical" evidence="8">
    <location>
        <begin position="394"/>
        <end position="413"/>
    </location>
</feature>
<feature type="domain" description="Major facilitator superfamily (MFS) profile" evidence="9">
    <location>
        <begin position="27"/>
        <end position="453"/>
    </location>
</feature>
<evidence type="ECO:0000256" key="4">
    <source>
        <dbReference type="ARBA" id="ARBA00022692"/>
    </source>
</evidence>
<dbReference type="NCBIfam" id="TIGR00792">
    <property type="entry name" value="gph"/>
    <property type="match status" value="1"/>
</dbReference>
<dbReference type="InterPro" id="IPR039672">
    <property type="entry name" value="MFS_2"/>
</dbReference>
<accession>A0AAE5UDH3</accession>
<dbReference type="GO" id="GO:0006814">
    <property type="term" value="P:sodium ion transport"/>
    <property type="evidence" value="ECO:0007669"/>
    <property type="project" value="InterPro"/>
</dbReference>
<reference evidence="10 11" key="1">
    <citation type="submission" date="2017-09" db="EMBL/GenBank/DDBJ databases">
        <title>Large-scale bioinformatics analysis of Bacillus genomes uncovers conserved roles of natural products in bacterial physiology.</title>
        <authorList>
            <consortium name="Agbiome Team Llc"/>
            <person name="Bleich R.M."/>
            <person name="Kirk G.J."/>
            <person name="Santa Maria K.C."/>
            <person name="Allen S.E."/>
            <person name="Farag S."/>
            <person name="Shank E.A."/>
            <person name="Bowers A."/>
        </authorList>
    </citation>
    <scope>NUCLEOTIDE SEQUENCE [LARGE SCALE GENOMIC DNA]</scope>
    <source>
        <strain evidence="10 11">AFS003013</strain>
    </source>
</reference>
<dbReference type="InterPro" id="IPR036259">
    <property type="entry name" value="MFS_trans_sf"/>
</dbReference>
<evidence type="ECO:0000256" key="5">
    <source>
        <dbReference type="ARBA" id="ARBA00022847"/>
    </source>
</evidence>
<comment type="subcellular location">
    <subcellularLocation>
        <location evidence="1">Cell membrane</location>
        <topology evidence="1">Multi-pass membrane protein</topology>
    </subcellularLocation>
</comment>
<dbReference type="PROSITE" id="PS50850">
    <property type="entry name" value="MFS"/>
    <property type="match status" value="1"/>
</dbReference>
<keyword evidence="3" id="KW-1003">Cell membrane</keyword>
<feature type="transmembrane region" description="Helical" evidence="8">
    <location>
        <begin position="287"/>
        <end position="306"/>
    </location>
</feature>
<dbReference type="Proteomes" id="UP000220341">
    <property type="component" value="Unassembled WGS sequence"/>
</dbReference>
<dbReference type="RefSeq" id="WP_035439075.1">
    <property type="nucleotide sequence ID" value="NZ_CP015226.1"/>
</dbReference>
<feature type="transmembrane region" description="Helical" evidence="8">
    <location>
        <begin position="105"/>
        <end position="126"/>
    </location>
</feature>
<evidence type="ECO:0000313" key="10">
    <source>
        <dbReference type="EMBL" id="PES42063.1"/>
    </source>
</evidence>
<dbReference type="PANTHER" id="PTHR11328">
    <property type="entry name" value="MAJOR FACILITATOR SUPERFAMILY DOMAIN-CONTAINING PROTEIN"/>
    <property type="match status" value="1"/>
</dbReference>
<dbReference type="GO" id="GO:0005886">
    <property type="term" value="C:plasma membrane"/>
    <property type="evidence" value="ECO:0007669"/>
    <property type="project" value="UniProtKB-SubCell"/>
</dbReference>
<keyword evidence="6 8" id="KW-1133">Transmembrane helix</keyword>
<comment type="caution">
    <text evidence="10">The sequence shown here is derived from an EMBL/GenBank/DDBJ whole genome shotgun (WGS) entry which is preliminary data.</text>
</comment>
<feature type="transmembrane region" description="Helical" evidence="8">
    <location>
        <begin position="318"/>
        <end position="336"/>
    </location>
</feature>
<feature type="transmembrane region" description="Helical" evidence="8">
    <location>
        <begin position="175"/>
        <end position="197"/>
    </location>
</feature>
<keyword evidence="5" id="KW-0769">Symport</keyword>
<dbReference type="InterPro" id="IPR020846">
    <property type="entry name" value="MFS_dom"/>
</dbReference>
<evidence type="ECO:0000256" key="2">
    <source>
        <dbReference type="ARBA" id="ARBA00022448"/>
    </source>
</evidence>
<proteinExistence type="predicted"/>
<dbReference type="AlphaFoldDB" id="A0AAE5UDH3"/>
<evidence type="ECO:0000256" key="6">
    <source>
        <dbReference type="ARBA" id="ARBA00022989"/>
    </source>
</evidence>
<gene>
    <name evidence="10" type="ORF">CN497_04590</name>
</gene>
<evidence type="ECO:0000256" key="3">
    <source>
        <dbReference type="ARBA" id="ARBA00022475"/>
    </source>
</evidence>
<dbReference type="InterPro" id="IPR018043">
    <property type="entry name" value="Na/Gal_symport_CS"/>
</dbReference>
<dbReference type="EMBL" id="NTYW01000004">
    <property type="protein sequence ID" value="PES42063.1"/>
    <property type="molecule type" value="Genomic_DNA"/>
</dbReference>
<protein>
    <submittedName>
        <fullName evidence="10">MFS transporter</fullName>
    </submittedName>
</protein>
<dbReference type="Pfam" id="PF13347">
    <property type="entry name" value="MFS_2"/>
    <property type="match status" value="1"/>
</dbReference>
<keyword evidence="2" id="KW-0813">Transport</keyword>
<feature type="transmembrane region" description="Helical" evidence="8">
    <location>
        <begin position="428"/>
        <end position="449"/>
    </location>
</feature>
<keyword evidence="4 8" id="KW-0812">Transmembrane</keyword>
<keyword evidence="7 8" id="KW-0472">Membrane</keyword>
<dbReference type="GO" id="GO:0008643">
    <property type="term" value="P:carbohydrate transport"/>
    <property type="evidence" value="ECO:0007669"/>
    <property type="project" value="InterPro"/>
</dbReference>
<dbReference type="SUPFAM" id="SSF103473">
    <property type="entry name" value="MFS general substrate transporter"/>
    <property type="match status" value="1"/>
</dbReference>
<organism evidence="10 11">
    <name type="scientific">Priestia megaterium</name>
    <name type="common">Bacillus megaterium</name>
    <dbReference type="NCBI Taxonomy" id="1404"/>
    <lineage>
        <taxon>Bacteria</taxon>
        <taxon>Bacillati</taxon>
        <taxon>Bacillota</taxon>
        <taxon>Bacilli</taxon>
        <taxon>Bacillales</taxon>
        <taxon>Bacillaceae</taxon>
        <taxon>Priestia</taxon>
    </lineage>
</organism>
<dbReference type="PROSITE" id="PS00872">
    <property type="entry name" value="NA_GALACTOSIDE_SYMP"/>
    <property type="match status" value="1"/>
</dbReference>
<sequence length="472" mass="51972">MGERGDSYMALPVVPSKRPVVTVSKKLTFKEKMSYGFGDIGNGLMFDMGQLYLLKFYTDVLGISAYWGGLVFLISKIFDAFADTSVGAFVDSRTNISKRGKFRPFILWGTVPLALMTVISFLAPNFSDTGKIVWAFATYMGFGLAYSFVNIPYGSLSAAMTQDPIDRASLGSFRAIGSQTALLISGVVVIPIVLQFANKEVGYIVAISVMSIFGILFHLICYRNTKENVIRAPRKEKVPLSKLFKALFSNRPLIVLCLAALFMIASSNIRNAVQLYYLEYNLKSPELMAILSFLSIGLAVVGSMFIPAMVKRIGKKNTFMLGLLVCIACDVLNFILPTSTVTFLTVFSLGNFALAFALGLPWVMIADSIDYHEWNSGERTEGIVYSTYSFFRKLAQALAGFIPGVALSLIGYVPNIQQSSDTLLGLKGLLFLAPAALNIIGLIILFFFYNLTDNLYSKIVADLKERSSFKKI</sequence>
<evidence type="ECO:0000256" key="8">
    <source>
        <dbReference type="SAM" id="Phobius"/>
    </source>
</evidence>
<dbReference type="InterPro" id="IPR001927">
    <property type="entry name" value="Na/Gal_symport"/>
</dbReference>
<feature type="transmembrane region" description="Helical" evidence="8">
    <location>
        <begin position="243"/>
        <end position="267"/>
    </location>
</feature>
<dbReference type="Gene3D" id="1.20.1250.20">
    <property type="entry name" value="MFS general substrate transporter like domains"/>
    <property type="match status" value="2"/>
</dbReference>
<dbReference type="CDD" id="cd17332">
    <property type="entry name" value="MFS_MelB_like"/>
    <property type="match status" value="1"/>
</dbReference>